<evidence type="ECO:0000313" key="5">
    <source>
        <dbReference type="EnsemblPlants" id="QL11p012151:mrna:CDS:2"/>
    </source>
</evidence>
<dbReference type="OrthoDB" id="5835829at2759"/>
<dbReference type="EnsemblPlants" id="QL11p012151:mrna">
    <property type="protein sequence ID" value="QL11p012151:mrna:CDS:2"/>
    <property type="gene ID" value="QL11p012151"/>
</dbReference>
<proteinExistence type="inferred from homology"/>
<dbReference type="CDD" id="cd03784">
    <property type="entry name" value="GT1_Gtf-like"/>
    <property type="match status" value="1"/>
</dbReference>
<protein>
    <recommendedName>
        <fullName evidence="4">Glycosyltransferase</fullName>
        <ecNumber evidence="4">2.4.1.-</ecNumber>
    </recommendedName>
</protein>
<evidence type="ECO:0000256" key="4">
    <source>
        <dbReference type="RuleBase" id="RU362057"/>
    </source>
</evidence>
<dbReference type="InterPro" id="IPR050481">
    <property type="entry name" value="UDP-glycosyltransf_plant"/>
</dbReference>
<dbReference type="EMBL" id="LRBV02000011">
    <property type="status" value="NOT_ANNOTATED_CDS"/>
    <property type="molecule type" value="Genomic_DNA"/>
</dbReference>
<comment type="similarity">
    <text evidence="1 3">Belongs to the UDP-glycosyltransferase family.</text>
</comment>
<dbReference type="KEGG" id="qlo:115968888"/>
<dbReference type="InParanoid" id="A0A7N2MWA7"/>
<evidence type="ECO:0000313" key="6">
    <source>
        <dbReference type="Proteomes" id="UP000594261"/>
    </source>
</evidence>
<dbReference type="InterPro" id="IPR002213">
    <property type="entry name" value="UDP_glucos_trans"/>
</dbReference>
<name>A0A7N2MWA7_QUELO</name>
<gene>
    <name evidence="5" type="primary">LOC115968888</name>
</gene>
<dbReference type="Gramene" id="QL11p012151:mrna">
    <property type="protein sequence ID" value="QL11p012151:mrna:CDS:2"/>
    <property type="gene ID" value="QL11p012151"/>
</dbReference>
<keyword evidence="2 3" id="KW-0808">Transferase</keyword>
<reference evidence="5" key="2">
    <citation type="submission" date="2021-01" db="UniProtKB">
        <authorList>
            <consortium name="EnsemblPlants"/>
        </authorList>
    </citation>
    <scope>IDENTIFICATION</scope>
</reference>
<evidence type="ECO:0000256" key="1">
    <source>
        <dbReference type="ARBA" id="ARBA00009995"/>
    </source>
</evidence>
<dbReference type="Pfam" id="PF00201">
    <property type="entry name" value="UDPGT"/>
    <property type="match status" value="1"/>
</dbReference>
<sequence>MTKFEVVFMSYPAIGHLVPVVEFAHHLINHDPRFSVTILIITMPERPILNTYVQSHAATLASTNIRFIHLPTVDPPSPDQFESPFGYVCLFIEKHRPHVKQAITNLMETELDSDRRLVGIITDMFCTSMIDVANELDIPCYVFFPSTATFLGFMLHLPILDTQLTTELAKLDTELVIPSFANPVSPSLLPSIALEKEGYSWLLYHGRRYFETMGIIINTVHELEPYALNSVSTSQVPQIYPMGPILDLVGPAQWHPNQAHDERVMKWLDDQPPSTVVFLSFGSRGSFSESQVREIALGLEQAGVRFVWVLREQPMDQFSLSDDYTNIEKVLPNGFLERTAGIGLICGWVSQVQILSHKAVGGFISHCGWNSILESLWHGIPIATWPIYAEQQMNAFEMVKELGLAIEIRLDYSEGSDLVSAKEVERGIKLLMNYDNEVRQKVKEMRKKCRVAKMENGSSYASLGALIEKLVNS</sequence>
<organism evidence="5 6">
    <name type="scientific">Quercus lobata</name>
    <name type="common">Valley oak</name>
    <dbReference type="NCBI Taxonomy" id="97700"/>
    <lineage>
        <taxon>Eukaryota</taxon>
        <taxon>Viridiplantae</taxon>
        <taxon>Streptophyta</taxon>
        <taxon>Embryophyta</taxon>
        <taxon>Tracheophyta</taxon>
        <taxon>Spermatophyta</taxon>
        <taxon>Magnoliopsida</taxon>
        <taxon>eudicotyledons</taxon>
        <taxon>Gunneridae</taxon>
        <taxon>Pentapetalae</taxon>
        <taxon>rosids</taxon>
        <taxon>fabids</taxon>
        <taxon>Fagales</taxon>
        <taxon>Fagaceae</taxon>
        <taxon>Quercus</taxon>
    </lineage>
</organism>
<dbReference type="PANTHER" id="PTHR48048">
    <property type="entry name" value="GLYCOSYLTRANSFERASE"/>
    <property type="match status" value="1"/>
</dbReference>
<evidence type="ECO:0000256" key="3">
    <source>
        <dbReference type="RuleBase" id="RU003718"/>
    </source>
</evidence>
<dbReference type="GeneID" id="115968888"/>
<accession>A0A7N2MWA7</accession>
<dbReference type="Gene3D" id="3.40.50.2000">
    <property type="entry name" value="Glycogen Phosphorylase B"/>
    <property type="match status" value="2"/>
</dbReference>
<dbReference type="Proteomes" id="UP000594261">
    <property type="component" value="Chromosome 11"/>
</dbReference>
<dbReference type="RefSeq" id="XP_030944289.1">
    <property type="nucleotide sequence ID" value="XM_031088429.1"/>
</dbReference>
<dbReference type="OMA" id="DKFHIAP"/>
<dbReference type="PROSITE" id="PS00375">
    <property type="entry name" value="UDPGT"/>
    <property type="match status" value="1"/>
</dbReference>
<dbReference type="AlphaFoldDB" id="A0A7N2MWA7"/>
<dbReference type="SUPFAM" id="SSF53756">
    <property type="entry name" value="UDP-Glycosyltransferase/glycogen phosphorylase"/>
    <property type="match status" value="1"/>
</dbReference>
<evidence type="ECO:0000256" key="2">
    <source>
        <dbReference type="ARBA" id="ARBA00022679"/>
    </source>
</evidence>
<keyword evidence="3" id="KW-0328">Glycosyltransferase</keyword>
<dbReference type="PANTHER" id="PTHR48048:SF81">
    <property type="entry name" value="GLYCOSYLTRANSFERASE"/>
    <property type="match status" value="1"/>
</dbReference>
<dbReference type="GO" id="GO:0035251">
    <property type="term" value="F:UDP-glucosyltransferase activity"/>
    <property type="evidence" value="ECO:0007669"/>
    <property type="project" value="InterPro"/>
</dbReference>
<dbReference type="InterPro" id="IPR035595">
    <property type="entry name" value="UDP_glycos_trans_CS"/>
</dbReference>
<dbReference type="EC" id="2.4.1.-" evidence="4"/>
<dbReference type="FunFam" id="3.40.50.2000:FF:000056">
    <property type="entry name" value="Glycosyltransferase"/>
    <property type="match status" value="1"/>
</dbReference>
<reference evidence="5 6" key="1">
    <citation type="journal article" date="2016" name="G3 (Bethesda)">
        <title>First Draft Assembly and Annotation of the Genome of a California Endemic Oak Quercus lobata Nee (Fagaceae).</title>
        <authorList>
            <person name="Sork V.L."/>
            <person name="Fitz-Gibbon S.T."/>
            <person name="Puiu D."/>
            <person name="Crepeau M."/>
            <person name="Gugger P.F."/>
            <person name="Sherman R."/>
            <person name="Stevens K."/>
            <person name="Langley C.H."/>
            <person name="Pellegrini M."/>
            <person name="Salzberg S.L."/>
        </authorList>
    </citation>
    <scope>NUCLEOTIDE SEQUENCE [LARGE SCALE GENOMIC DNA]</scope>
    <source>
        <strain evidence="5 6">cv. SW786</strain>
    </source>
</reference>
<keyword evidence="6" id="KW-1185">Reference proteome</keyword>